<evidence type="ECO:0000256" key="7">
    <source>
        <dbReference type="ARBA" id="ARBA00023239"/>
    </source>
</evidence>
<reference evidence="9 10" key="1">
    <citation type="submission" date="2012-01" db="EMBL/GenBank/DDBJ databases">
        <title>Complete sequence of Desulfotomaculum gibsoniae DSM 7213.</title>
        <authorList>
            <consortium name="US DOE Joint Genome Institute"/>
            <person name="Lucas S."/>
            <person name="Han J."/>
            <person name="Lapidus A."/>
            <person name="Cheng J.-F."/>
            <person name="Goodwin L."/>
            <person name="Pitluck S."/>
            <person name="Peters L."/>
            <person name="Ovchinnikova G."/>
            <person name="Teshima H."/>
            <person name="Detter J.C."/>
            <person name="Han C."/>
            <person name="Tapia R."/>
            <person name="Land M."/>
            <person name="Hauser L."/>
            <person name="Kyrpides N."/>
            <person name="Ivanova N."/>
            <person name="Pagani I."/>
            <person name="Parshina S."/>
            <person name="Plugge C."/>
            <person name="Muyzer G."/>
            <person name="Kuever J."/>
            <person name="Ivanova A."/>
            <person name="Nazina T."/>
            <person name="Klenk H.-P."/>
            <person name="Brambilla E."/>
            <person name="Spring S."/>
            <person name="Stams A.F."/>
            <person name="Woyke T."/>
        </authorList>
    </citation>
    <scope>NUCLEOTIDE SEQUENCE [LARGE SCALE GENOMIC DNA]</scope>
    <source>
        <strain evidence="9 10">DSM 7213</strain>
    </source>
</reference>
<keyword evidence="6" id="KW-0238">DNA-binding</keyword>
<dbReference type="GO" id="GO:0008233">
    <property type="term" value="F:peptidase activity"/>
    <property type="evidence" value="ECO:0007669"/>
    <property type="project" value="UniProtKB-KW"/>
</dbReference>
<dbReference type="PANTHER" id="PTHR13604">
    <property type="entry name" value="DC12-RELATED"/>
    <property type="match status" value="1"/>
</dbReference>
<evidence type="ECO:0000256" key="2">
    <source>
        <dbReference type="ARBA" id="ARBA00022670"/>
    </source>
</evidence>
<dbReference type="InterPro" id="IPR036590">
    <property type="entry name" value="SRAP-like"/>
</dbReference>
<dbReference type="STRING" id="767817.Desgi_4126"/>
<evidence type="ECO:0000256" key="3">
    <source>
        <dbReference type="ARBA" id="ARBA00022763"/>
    </source>
</evidence>
<dbReference type="GO" id="GO:0003697">
    <property type="term" value="F:single-stranded DNA binding"/>
    <property type="evidence" value="ECO:0007669"/>
    <property type="project" value="InterPro"/>
</dbReference>
<dbReference type="KEGG" id="dgi:Desgi_4126"/>
<dbReference type="eggNOG" id="COG2135">
    <property type="taxonomic scope" value="Bacteria"/>
</dbReference>
<dbReference type="Pfam" id="PF02586">
    <property type="entry name" value="SRAP"/>
    <property type="match status" value="1"/>
</dbReference>
<protein>
    <recommendedName>
        <fullName evidence="8">Abasic site processing protein</fullName>
        <ecNumber evidence="8">3.4.-.-</ecNumber>
    </recommendedName>
</protein>
<dbReference type="OrthoDB" id="9782620at2"/>
<dbReference type="HOGENOM" id="CLU_035990_6_2_9"/>
<sequence>MCGRFTLTVELSTVIRIFQVHWDYKSFDYSKRYNIAPTQNVLVITRTEESREISLMRWGLIPHWAKDASIASKLINARAETVDQKPSFKPSFLHRRCLIPADGFYEWKKKAGEKTPLRITLPDQEVFAFAGIWARWRSPKGQDIHSCSIITTEANNQMRDIHNRMPVILSGSSAHHAWLASNEPAVLKELLQPYGGPMVVYPVDEISNK</sequence>
<dbReference type="Gene3D" id="3.90.1680.10">
    <property type="entry name" value="SOS response associated peptidase-like"/>
    <property type="match status" value="1"/>
</dbReference>
<dbReference type="Proteomes" id="UP000013520">
    <property type="component" value="Chromosome"/>
</dbReference>
<dbReference type="GO" id="GO:0006508">
    <property type="term" value="P:proteolysis"/>
    <property type="evidence" value="ECO:0007669"/>
    <property type="project" value="UniProtKB-KW"/>
</dbReference>
<dbReference type="AlphaFoldDB" id="R4KUT3"/>
<dbReference type="RefSeq" id="WP_006521580.1">
    <property type="nucleotide sequence ID" value="NC_021184.1"/>
</dbReference>
<keyword evidence="7" id="KW-0456">Lyase</keyword>
<keyword evidence="2 8" id="KW-0645">Protease</keyword>
<keyword evidence="4 8" id="KW-0378">Hydrolase</keyword>
<dbReference type="EMBL" id="CP003273">
    <property type="protein sequence ID" value="AGL03381.1"/>
    <property type="molecule type" value="Genomic_DNA"/>
</dbReference>
<dbReference type="GO" id="GO:0016829">
    <property type="term" value="F:lyase activity"/>
    <property type="evidence" value="ECO:0007669"/>
    <property type="project" value="UniProtKB-KW"/>
</dbReference>
<evidence type="ECO:0000313" key="10">
    <source>
        <dbReference type="Proteomes" id="UP000013520"/>
    </source>
</evidence>
<dbReference type="PANTHER" id="PTHR13604:SF0">
    <property type="entry name" value="ABASIC SITE PROCESSING PROTEIN HMCES"/>
    <property type="match status" value="1"/>
</dbReference>
<keyword evidence="5" id="KW-0190">Covalent protein-DNA linkage</keyword>
<evidence type="ECO:0000256" key="6">
    <source>
        <dbReference type="ARBA" id="ARBA00023125"/>
    </source>
</evidence>
<comment type="similarity">
    <text evidence="1 8">Belongs to the SOS response-associated peptidase family.</text>
</comment>
<keyword evidence="3" id="KW-0227">DNA damage</keyword>
<evidence type="ECO:0000256" key="5">
    <source>
        <dbReference type="ARBA" id="ARBA00023124"/>
    </source>
</evidence>
<organism evidence="9 10">
    <name type="scientific">Desulfoscipio gibsoniae DSM 7213</name>
    <dbReference type="NCBI Taxonomy" id="767817"/>
    <lineage>
        <taxon>Bacteria</taxon>
        <taxon>Bacillati</taxon>
        <taxon>Bacillota</taxon>
        <taxon>Clostridia</taxon>
        <taxon>Eubacteriales</taxon>
        <taxon>Desulfallaceae</taxon>
        <taxon>Desulfoscipio</taxon>
    </lineage>
</organism>
<keyword evidence="10" id="KW-1185">Reference proteome</keyword>
<evidence type="ECO:0000313" key="9">
    <source>
        <dbReference type="EMBL" id="AGL03381.1"/>
    </source>
</evidence>
<name>R4KUT3_9FIRM</name>
<gene>
    <name evidence="9" type="ORF">Desgi_4126</name>
</gene>
<evidence type="ECO:0000256" key="1">
    <source>
        <dbReference type="ARBA" id="ARBA00008136"/>
    </source>
</evidence>
<accession>R4KUT3</accession>
<evidence type="ECO:0000256" key="4">
    <source>
        <dbReference type="ARBA" id="ARBA00022801"/>
    </source>
</evidence>
<dbReference type="GO" id="GO:0106300">
    <property type="term" value="P:protein-DNA covalent cross-linking repair"/>
    <property type="evidence" value="ECO:0007669"/>
    <property type="project" value="InterPro"/>
</dbReference>
<dbReference type="SUPFAM" id="SSF143081">
    <property type="entry name" value="BB1717-like"/>
    <property type="match status" value="1"/>
</dbReference>
<dbReference type="EC" id="3.4.-.-" evidence="8"/>
<proteinExistence type="inferred from homology"/>
<evidence type="ECO:0000256" key="8">
    <source>
        <dbReference type="RuleBase" id="RU364100"/>
    </source>
</evidence>
<dbReference type="InterPro" id="IPR003738">
    <property type="entry name" value="SRAP"/>
</dbReference>